<feature type="region of interest" description="Disordered" evidence="1">
    <location>
        <begin position="45"/>
        <end position="94"/>
    </location>
</feature>
<dbReference type="AlphaFoldDB" id="A0AAV8VFI1"/>
<proteinExistence type="predicted"/>
<sequence length="94" mass="10902">MYIWTKFVYHVESWVGHEIRLGSPRLGLHNQFPIPGRERHIWLHDYPPGARRAGEERREDRRAPEDTTKPAGWNQDRSRPCEGPTLTGSSGRGK</sequence>
<evidence type="ECO:0000313" key="3">
    <source>
        <dbReference type="Proteomes" id="UP001159042"/>
    </source>
</evidence>
<evidence type="ECO:0000256" key="1">
    <source>
        <dbReference type="SAM" id="MobiDB-lite"/>
    </source>
</evidence>
<dbReference type="Proteomes" id="UP001159042">
    <property type="component" value="Unassembled WGS sequence"/>
</dbReference>
<protein>
    <submittedName>
        <fullName evidence="2">Uncharacterized protein</fullName>
    </submittedName>
</protein>
<organism evidence="2 3">
    <name type="scientific">Exocentrus adspersus</name>
    <dbReference type="NCBI Taxonomy" id="1586481"/>
    <lineage>
        <taxon>Eukaryota</taxon>
        <taxon>Metazoa</taxon>
        <taxon>Ecdysozoa</taxon>
        <taxon>Arthropoda</taxon>
        <taxon>Hexapoda</taxon>
        <taxon>Insecta</taxon>
        <taxon>Pterygota</taxon>
        <taxon>Neoptera</taxon>
        <taxon>Endopterygota</taxon>
        <taxon>Coleoptera</taxon>
        <taxon>Polyphaga</taxon>
        <taxon>Cucujiformia</taxon>
        <taxon>Chrysomeloidea</taxon>
        <taxon>Cerambycidae</taxon>
        <taxon>Lamiinae</taxon>
        <taxon>Acanthocinini</taxon>
        <taxon>Exocentrus</taxon>
    </lineage>
</organism>
<accession>A0AAV8VFI1</accession>
<feature type="compositionally biased region" description="Basic and acidic residues" evidence="1">
    <location>
        <begin position="52"/>
        <end position="68"/>
    </location>
</feature>
<name>A0AAV8VFI1_9CUCU</name>
<evidence type="ECO:0000313" key="2">
    <source>
        <dbReference type="EMBL" id="KAJ8912904.1"/>
    </source>
</evidence>
<dbReference type="EMBL" id="JANEYG010000107">
    <property type="protein sequence ID" value="KAJ8912904.1"/>
    <property type="molecule type" value="Genomic_DNA"/>
</dbReference>
<keyword evidence="3" id="KW-1185">Reference proteome</keyword>
<gene>
    <name evidence="2" type="ORF">NQ315_017234</name>
</gene>
<reference evidence="2 3" key="1">
    <citation type="journal article" date="2023" name="Insect Mol. Biol.">
        <title>Genome sequencing provides insights into the evolution of gene families encoding plant cell wall-degrading enzymes in longhorned beetles.</title>
        <authorList>
            <person name="Shin N.R."/>
            <person name="Okamura Y."/>
            <person name="Kirsch R."/>
            <person name="Pauchet Y."/>
        </authorList>
    </citation>
    <scope>NUCLEOTIDE SEQUENCE [LARGE SCALE GENOMIC DNA]</scope>
    <source>
        <strain evidence="2">EAD_L_NR</strain>
    </source>
</reference>
<comment type="caution">
    <text evidence="2">The sequence shown here is derived from an EMBL/GenBank/DDBJ whole genome shotgun (WGS) entry which is preliminary data.</text>
</comment>